<keyword evidence="3" id="KW-1185">Reference proteome</keyword>
<dbReference type="PANTHER" id="PTHR43135:SF4">
    <property type="entry name" value="AMIDOHYDROLASE-RELATED DOMAIN-CONTAINING PROTEIN"/>
    <property type="match status" value="1"/>
</dbReference>
<dbReference type="InterPro" id="IPR032466">
    <property type="entry name" value="Metal_Hydrolase"/>
</dbReference>
<dbReference type="RefSeq" id="WP_309955497.1">
    <property type="nucleotide sequence ID" value="NZ_JAVDUJ010000001.1"/>
</dbReference>
<accession>A0ABU1T1C8</accession>
<organism evidence="2 3">
    <name type="scientific">Arcanobacterium hippocoleae</name>
    <dbReference type="NCBI Taxonomy" id="149017"/>
    <lineage>
        <taxon>Bacteria</taxon>
        <taxon>Bacillati</taxon>
        <taxon>Actinomycetota</taxon>
        <taxon>Actinomycetes</taxon>
        <taxon>Actinomycetales</taxon>
        <taxon>Actinomycetaceae</taxon>
        <taxon>Arcanobacterium</taxon>
    </lineage>
</organism>
<dbReference type="Pfam" id="PF01979">
    <property type="entry name" value="Amidohydro_1"/>
    <property type="match status" value="1"/>
</dbReference>
<proteinExistence type="predicted"/>
<protein>
    <submittedName>
        <fullName evidence="2">Imidazolonepropionase-like amidohydrolase</fullName>
    </submittedName>
</protein>
<name>A0ABU1T1C8_9ACTO</name>
<dbReference type="Proteomes" id="UP001266099">
    <property type="component" value="Unassembled WGS sequence"/>
</dbReference>
<dbReference type="Gene3D" id="2.30.40.10">
    <property type="entry name" value="Urease, subunit C, domain 1"/>
    <property type="match status" value="1"/>
</dbReference>
<feature type="domain" description="Amidohydrolase-related" evidence="1">
    <location>
        <begin position="64"/>
        <end position="374"/>
    </location>
</feature>
<evidence type="ECO:0000313" key="2">
    <source>
        <dbReference type="EMBL" id="MDR6939109.1"/>
    </source>
</evidence>
<dbReference type="Gene3D" id="3.20.20.140">
    <property type="entry name" value="Metal-dependent hydrolases"/>
    <property type="match status" value="1"/>
</dbReference>
<reference evidence="2 3" key="1">
    <citation type="submission" date="2023-07" db="EMBL/GenBank/DDBJ databases">
        <title>Sequencing the genomes of 1000 actinobacteria strains.</title>
        <authorList>
            <person name="Klenk H.-P."/>
        </authorList>
    </citation>
    <scope>NUCLEOTIDE SEQUENCE [LARGE SCALE GENOMIC DNA]</scope>
    <source>
        <strain evidence="2 3">DSM 15539</strain>
    </source>
</reference>
<dbReference type="InterPro" id="IPR011059">
    <property type="entry name" value="Metal-dep_hydrolase_composite"/>
</dbReference>
<dbReference type="PANTHER" id="PTHR43135">
    <property type="entry name" value="ALPHA-D-RIBOSE 1-METHYLPHOSPHONATE 5-TRIPHOSPHATE DIPHOSPHATASE"/>
    <property type="match status" value="1"/>
</dbReference>
<evidence type="ECO:0000259" key="1">
    <source>
        <dbReference type="Pfam" id="PF01979"/>
    </source>
</evidence>
<dbReference type="InterPro" id="IPR051781">
    <property type="entry name" value="Metallo-dep_Hydrolase"/>
</dbReference>
<dbReference type="SUPFAM" id="SSF51556">
    <property type="entry name" value="Metallo-dependent hydrolases"/>
    <property type="match status" value="1"/>
</dbReference>
<sequence>MTIYHLSGELRGTALREAWIAAGVLHHENPLGSGSKKFSDIGADGTIAGIAVNLPESVVEINGFIYPGLLDTHTHIGMNHGAAAPSDAQMRQRLEICAKHGVTAIRDSGGQRNPNEVACIGLPKVIHCGQHIARRKRYTRYLAVEVEPGDLLAEVEVQAAKSDGWIKIIGDWIDRERGDLTPLWEADLLQAAVERAHELGVKVTVHTFAAETVPMILAAGVDGIEHGTGMSFAEIEMAREAGIVLTPTVNQISRFPEFAAAGHRFPVYQKRMLGMDLQRSEHLQMFVDAGIDLLMGSDTAEDVAERGLWVELETAVANGMPADTVMAAASWRGRELLGFDTWGAGAPADFVVYETDPEQDITVVSRPKHVFIDGIEIF</sequence>
<dbReference type="EMBL" id="JAVDUJ010000001">
    <property type="protein sequence ID" value="MDR6939109.1"/>
    <property type="molecule type" value="Genomic_DNA"/>
</dbReference>
<comment type="caution">
    <text evidence="2">The sequence shown here is derived from an EMBL/GenBank/DDBJ whole genome shotgun (WGS) entry which is preliminary data.</text>
</comment>
<dbReference type="InterPro" id="IPR006680">
    <property type="entry name" value="Amidohydro-rel"/>
</dbReference>
<gene>
    <name evidence="2" type="ORF">J2S36_000652</name>
</gene>
<evidence type="ECO:0000313" key="3">
    <source>
        <dbReference type="Proteomes" id="UP001266099"/>
    </source>
</evidence>